<evidence type="ECO:0000313" key="4">
    <source>
        <dbReference type="EMBL" id="ARF14208.1"/>
    </source>
</evidence>
<dbReference type="CDD" id="cd00449">
    <property type="entry name" value="PLPDE_IV"/>
    <property type="match status" value="1"/>
</dbReference>
<dbReference type="RefSeq" id="WP_029054896.1">
    <property type="nucleotide sequence ID" value="NZ_CP015108.1"/>
</dbReference>
<dbReference type="Proteomes" id="UP000192486">
    <property type="component" value="Chromosome"/>
</dbReference>
<dbReference type="Gene3D" id="3.20.10.10">
    <property type="entry name" value="D-amino Acid Aminotransferase, subunit A, domain 2"/>
    <property type="match status" value="1"/>
</dbReference>
<dbReference type="NCBIfam" id="NF005800">
    <property type="entry name" value="PRK07650.1"/>
    <property type="match status" value="1"/>
</dbReference>
<keyword evidence="3" id="KW-0663">Pyridoxal phosphate</keyword>
<dbReference type="SUPFAM" id="SSF56752">
    <property type="entry name" value="D-aminoacid aminotransferase-like PLP-dependent enzymes"/>
    <property type="match status" value="1"/>
</dbReference>
<dbReference type="EMBL" id="CP015108">
    <property type="protein sequence ID" value="ARF14208.1"/>
    <property type="molecule type" value="Genomic_DNA"/>
</dbReference>
<dbReference type="InterPro" id="IPR036038">
    <property type="entry name" value="Aminotransferase-like"/>
</dbReference>
<dbReference type="Gene3D" id="3.30.470.10">
    <property type="match status" value="1"/>
</dbReference>
<name>A0ABM6JVM3_SPOUR</name>
<accession>A0ABM6JVM3</accession>
<dbReference type="InterPro" id="IPR001544">
    <property type="entry name" value="Aminotrans_IV"/>
</dbReference>
<reference evidence="4 5" key="1">
    <citation type="submission" date="2016-04" db="EMBL/GenBank/DDBJ databases">
        <title>Comparative Genomics and Epigenetics of Sporosarcina ureae.</title>
        <authorList>
            <person name="Oliver A.S."/>
            <person name="Cooper K.K."/>
        </authorList>
    </citation>
    <scope>NUCLEOTIDE SEQUENCE [LARGE SCALE GENOMIC DNA]</scope>
    <source>
        <strain evidence="4 5">S204</strain>
    </source>
</reference>
<comment type="similarity">
    <text evidence="2">Belongs to the class-IV pyridoxal-phosphate-dependent aminotransferase family.</text>
</comment>
<dbReference type="InterPro" id="IPR050571">
    <property type="entry name" value="Class-IV_PLP-Dep_Aminotrnsfr"/>
</dbReference>
<gene>
    <name evidence="4" type="ORF">SporoS204_08665</name>
</gene>
<dbReference type="Pfam" id="PF01063">
    <property type="entry name" value="Aminotran_4"/>
    <property type="match status" value="1"/>
</dbReference>
<dbReference type="PANTHER" id="PTHR42743">
    <property type="entry name" value="AMINO-ACID AMINOTRANSFERASE"/>
    <property type="match status" value="1"/>
</dbReference>
<evidence type="ECO:0000256" key="3">
    <source>
        <dbReference type="ARBA" id="ARBA00022898"/>
    </source>
</evidence>
<evidence type="ECO:0000313" key="5">
    <source>
        <dbReference type="Proteomes" id="UP000192486"/>
    </source>
</evidence>
<dbReference type="InterPro" id="IPR043132">
    <property type="entry name" value="BCAT-like_C"/>
</dbReference>
<organism evidence="4 5">
    <name type="scientific">Sporosarcina ureae</name>
    <dbReference type="NCBI Taxonomy" id="1571"/>
    <lineage>
        <taxon>Bacteria</taxon>
        <taxon>Bacillati</taxon>
        <taxon>Bacillota</taxon>
        <taxon>Bacilli</taxon>
        <taxon>Bacillales</taxon>
        <taxon>Caryophanaceae</taxon>
        <taxon>Sporosarcina</taxon>
    </lineage>
</organism>
<comment type="cofactor">
    <cofactor evidence="1">
        <name>pyridoxal 5'-phosphate</name>
        <dbReference type="ChEBI" id="CHEBI:597326"/>
    </cofactor>
</comment>
<dbReference type="PANTHER" id="PTHR42743:SF11">
    <property type="entry name" value="AMINODEOXYCHORISMATE LYASE"/>
    <property type="match status" value="1"/>
</dbReference>
<evidence type="ECO:0000256" key="1">
    <source>
        <dbReference type="ARBA" id="ARBA00001933"/>
    </source>
</evidence>
<keyword evidence="5" id="KW-1185">Reference proteome</keyword>
<sequence length="283" mass="32118">MICWINGKQVVAEELQVSPFDHGFLYGLGFFETFRTYEGRVFLYKSHMIRLRSALADYRIEMRYSDEEILSAIHSLYKENGYEDGYYRLNVSAGVHNIGLAPTQYEQPNVLIFQKSLHLPPVHTEKDGVWLATTRNEPESVVRHKSHQYANNVKGRLELTSLKETEGLFVTSDGYVAEGITSNVFWVKQGQLYTPSLETGILPGTTRAFVIEMAGEIGLPIHEGLYMQDELESADEVFITNAIQELVPIRQVGEVLFSGKEGSVYQRLHAGYQQAVNRMKVSD</sequence>
<dbReference type="GO" id="GO:0016829">
    <property type="term" value="F:lyase activity"/>
    <property type="evidence" value="ECO:0007669"/>
    <property type="project" value="UniProtKB-KW"/>
</dbReference>
<protein>
    <submittedName>
        <fullName evidence="4">4-amino-4-deoxychorismate lyase</fullName>
    </submittedName>
</protein>
<keyword evidence="4" id="KW-0456">Lyase</keyword>
<dbReference type="InterPro" id="IPR043131">
    <property type="entry name" value="BCAT-like_N"/>
</dbReference>
<evidence type="ECO:0000256" key="2">
    <source>
        <dbReference type="ARBA" id="ARBA00009320"/>
    </source>
</evidence>
<proteinExistence type="inferred from homology"/>